<dbReference type="EMBL" id="DF144086">
    <property type="protein sequence ID" value="GAA55803.1"/>
    <property type="molecule type" value="Genomic_DNA"/>
</dbReference>
<dbReference type="InterPro" id="IPR017452">
    <property type="entry name" value="GPCR_Rhodpsn_7TM"/>
</dbReference>
<accession>G7YS73</accession>
<feature type="transmembrane region" description="Helical" evidence="6">
    <location>
        <begin position="407"/>
        <end position="434"/>
    </location>
</feature>
<feature type="transmembrane region" description="Helical" evidence="6">
    <location>
        <begin position="377"/>
        <end position="401"/>
    </location>
</feature>
<proteinExistence type="predicted"/>
<protein>
    <submittedName>
        <fullName evidence="8">G-protein coupled receptor</fullName>
    </submittedName>
</protein>
<dbReference type="PANTHER" id="PTHR47023:SF1">
    <property type="entry name" value="SEX PEPTIDE RECEPTOR"/>
    <property type="match status" value="1"/>
</dbReference>
<organism evidence="8 9">
    <name type="scientific">Clonorchis sinensis</name>
    <name type="common">Chinese liver fluke</name>
    <dbReference type="NCBI Taxonomy" id="79923"/>
    <lineage>
        <taxon>Eukaryota</taxon>
        <taxon>Metazoa</taxon>
        <taxon>Spiralia</taxon>
        <taxon>Lophotrochozoa</taxon>
        <taxon>Platyhelminthes</taxon>
        <taxon>Trematoda</taxon>
        <taxon>Digenea</taxon>
        <taxon>Opisthorchiida</taxon>
        <taxon>Opisthorchiata</taxon>
        <taxon>Opisthorchiidae</taxon>
        <taxon>Clonorchis</taxon>
    </lineage>
</organism>
<feature type="region of interest" description="Disordered" evidence="5">
    <location>
        <begin position="346"/>
        <end position="371"/>
    </location>
</feature>
<gene>
    <name evidence="8" type="ORF">CLF_109046</name>
</gene>
<dbReference type="InterPro" id="IPR019427">
    <property type="entry name" value="7TM_GPCR_serpentine_rcpt_Srw"/>
</dbReference>
<dbReference type="PROSITE" id="PS50262">
    <property type="entry name" value="G_PROTEIN_RECEP_F1_2"/>
    <property type="match status" value="1"/>
</dbReference>
<feature type="transmembrane region" description="Helical" evidence="6">
    <location>
        <begin position="207"/>
        <end position="230"/>
    </location>
</feature>
<dbReference type="InterPro" id="IPR000276">
    <property type="entry name" value="GPCR_Rhodpsn"/>
</dbReference>
<dbReference type="InterPro" id="IPR053071">
    <property type="entry name" value="GPCR1-related_rcpt"/>
</dbReference>
<evidence type="ECO:0000256" key="5">
    <source>
        <dbReference type="SAM" id="MobiDB-lite"/>
    </source>
</evidence>
<evidence type="ECO:0000313" key="9">
    <source>
        <dbReference type="Proteomes" id="UP000008909"/>
    </source>
</evidence>
<evidence type="ECO:0000256" key="3">
    <source>
        <dbReference type="ARBA" id="ARBA00022989"/>
    </source>
</evidence>
<dbReference type="Gene3D" id="1.20.1070.10">
    <property type="entry name" value="Rhodopsin 7-helix transmembrane proteins"/>
    <property type="match status" value="1"/>
</dbReference>
<evidence type="ECO:0000256" key="1">
    <source>
        <dbReference type="ARBA" id="ARBA00004370"/>
    </source>
</evidence>
<dbReference type="GO" id="GO:0008528">
    <property type="term" value="F:G protein-coupled peptide receptor activity"/>
    <property type="evidence" value="ECO:0007669"/>
    <property type="project" value="InterPro"/>
</dbReference>
<dbReference type="PANTHER" id="PTHR47023">
    <property type="entry name" value="SEX PEPTIDE RECEPTOR"/>
    <property type="match status" value="1"/>
</dbReference>
<evidence type="ECO:0000313" key="8">
    <source>
        <dbReference type="EMBL" id="GAA55803.1"/>
    </source>
</evidence>
<dbReference type="Proteomes" id="UP000008909">
    <property type="component" value="Unassembled WGS sequence"/>
</dbReference>
<feature type="domain" description="G-protein coupled receptors family 1 profile" evidence="7">
    <location>
        <begin position="102"/>
        <end position="431"/>
    </location>
</feature>
<dbReference type="SMART" id="SM01381">
    <property type="entry name" value="7TM_GPCR_Srsx"/>
    <property type="match status" value="1"/>
</dbReference>
<dbReference type="CDD" id="cd14978">
    <property type="entry name" value="7tmA_FMRFamide_R-like"/>
    <property type="match status" value="1"/>
</dbReference>
<comment type="subcellular location">
    <subcellularLocation>
        <location evidence="1">Membrane</location>
    </subcellularLocation>
</comment>
<sequence length="468" mass="52880">MSAEELLRNRTRFVILSTQDYIEAARELVQAGLLNDSQRLLLPLPRNGTFLMTPDISAFRPYTNLLKNGSAKLSDSFCSPYHRRIFPQLFVQTIIMIFTVIINSLTSLVFVRRAMRNPTNTLLLAIALSDLFTVVLPLPIYLVDLAGFVQDTEPSIAEGYLRVYLTVILPTAWHTASIWYTVILAIQRFLYIQFPLKATKFFLCRQVPLSITVVATCIFAFALFVPIMVITKYYYVLTYVVADEAQVGFAFLDSSIRVQKCTRMHQDTYFSLLLFRVVLVNVIPCVALTILTIHLTLALNRFASKRKRLLSNSTNLVKKCQPEQKHQALEVQETAVEATQVTNGVQSCLKPSSSSTANSGTATTSSRSGDKDSTSRMLLVVLGIFLGVEVPTTIGLCIYYIQRDPPHWIETVLGTCTTLVILSYPANFFVYLIMSKPFRTTFKMTFPKLWNVCSSLRRRRSTARHSNL</sequence>
<dbReference type="PRINTS" id="PR00237">
    <property type="entry name" value="GPCRRHODOPSN"/>
</dbReference>
<evidence type="ECO:0000256" key="2">
    <source>
        <dbReference type="ARBA" id="ARBA00022692"/>
    </source>
</evidence>
<dbReference type="SUPFAM" id="SSF81321">
    <property type="entry name" value="Family A G protein-coupled receptor-like"/>
    <property type="match status" value="1"/>
</dbReference>
<reference evidence="8" key="1">
    <citation type="journal article" date="2011" name="Genome Biol.">
        <title>The draft genome of the carcinogenic human liver fluke Clonorchis sinensis.</title>
        <authorList>
            <person name="Wang X."/>
            <person name="Chen W."/>
            <person name="Huang Y."/>
            <person name="Sun J."/>
            <person name="Men J."/>
            <person name="Liu H."/>
            <person name="Luo F."/>
            <person name="Guo L."/>
            <person name="Lv X."/>
            <person name="Deng C."/>
            <person name="Zhou C."/>
            <person name="Fan Y."/>
            <person name="Li X."/>
            <person name="Huang L."/>
            <person name="Hu Y."/>
            <person name="Liang C."/>
            <person name="Hu X."/>
            <person name="Xu J."/>
            <person name="Yu X."/>
        </authorList>
    </citation>
    <scope>NUCLEOTIDE SEQUENCE [LARGE SCALE GENOMIC DNA]</scope>
    <source>
        <strain evidence="8">Henan</strain>
    </source>
</reference>
<reference key="2">
    <citation type="submission" date="2011-10" db="EMBL/GenBank/DDBJ databases">
        <title>The genome and transcriptome sequence of Clonorchis sinensis provide insights into the carcinogenic liver fluke.</title>
        <authorList>
            <person name="Wang X."/>
            <person name="Huang Y."/>
            <person name="Chen W."/>
            <person name="Liu H."/>
            <person name="Guo L."/>
            <person name="Chen Y."/>
            <person name="Luo F."/>
            <person name="Zhou W."/>
            <person name="Sun J."/>
            <person name="Mao Q."/>
            <person name="Liang P."/>
            <person name="Zhou C."/>
            <person name="Tian Y."/>
            <person name="Men J."/>
            <person name="Lv X."/>
            <person name="Huang L."/>
            <person name="Zhou J."/>
            <person name="Hu Y."/>
            <person name="Li R."/>
            <person name="Zhang F."/>
            <person name="Lei H."/>
            <person name="Li X."/>
            <person name="Hu X."/>
            <person name="Liang C."/>
            <person name="Xu J."/>
            <person name="Wu Z."/>
            <person name="Yu X."/>
        </authorList>
    </citation>
    <scope>NUCLEOTIDE SEQUENCE</scope>
    <source>
        <strain>Henan</strain>
    </source>
</reference>
<evidence type="ECO:0000256" key="4">
    <source>
        <dbReference type="ARBA" id="ARBA00023136"/>
    </source>
</evidence>
<dbReference type="GO" id="GO:0016020">
    <property type="term" value="C:membrane"/>
    <property type="evidence" value="ECO:0007669"/>
    <property type="project" value="UniProtKB-SubCell"/>
</dbReference>
<feature type="compositionally biased region" description="Low complexity" evidence="5">
    <location>
        <begin position="352"/>
        <end position="367"/>
    </location>
</feature>
<keyword evidence="2 6" id="KW-0812">Transmembrane</keyword>
<evidence type="ECO:0000259" key="7">
    <source>
        <dbReference type="PROSITE" id="PS50262"/>
    </source>
</evidence>
<dbReference type="AlphaFoldDB" id="G7YS73"/>
<feature type="transmembrane region" description="Helical" evidence="6">
    <location>
        <begin position="273"/>
        <end position="299"/>
    </location>
</feature>
<dbReference type="Pfam" id="PF10324">
    <property type="entry name" value="7TM_GPCR_Srw"/>
    <property type="match status" value="1"/>
</dbReference>
<name>G7YS73_CLOSI</name>
<keyword evidence="4 6" id="KW-0472">Membrane</keyword>
<feature type="transmembrane region" description="Helical" evidence="6">
    <location>
        <begin position="163"/>
        <end position="186"/>
    </location>
</feature>
<keyword evidence="9" id="KW-1185">Reference proteome</keyword>
<keyword evidence="3 6" id="KW-1133">Transmembrane helix</keyword>
<evidence type="ECO:0000256" key="6">
    <source>
        <dbReference type="SAM" id="Phobius"/>
    </source>
</evidence>
<keyword evidence="8" id="KW-0675">Receptor</keyword>
<feature type="transmembrane region" description="Helical" evidence="6">
    <location>
        <begin position="122"/>
        <end position="143"/>
    </location>
</feature>
<feature type="transmembrane region" description="Helical" evidence="6">
    <location>
        <begin position="89"/>
        <end position="110"/>
    </location>
</feature>